<dbReference type="Pfam" id="PF23432">
    <property type="entry name" value="DUF7118"/>
    <property type="match status" value="1"/>
</dbReference>
<comment type="caution">
    <text evidence="2">The sequence shown here is derived from an EMBL/GenBank/DDBJ whole genome shotgun (WGS) entry which is preliminary data.</text>
</comment>
<dbReference type="Proteomes" id="UP000319894">
    <property type="component" value="Unassembled WGS sequence"/>
</dbReference>
<feature type="coiled-coil region" evidence="1">
    <location>
        <begin position="19"/>
        <end position="46"/>
    </location>
</feature>
<dbReference type="RefSeq" id="WP_144260913.1">
    <property type="nucleotide sequence ID" value="NZ_QMDX01000002.1"/>
</dbReference>
<gene>
    <name evidence="2" type="ORF">DP107_04250</name>
</gene>
<dbReference type="EMBL" id="QMDX01000002">
    <property type="protein sequence ID" value="TSD15072.1"/>
    <property type="molecule type" value="Genomic_DNA"/>
</dbReference>
<reference evidence="2 3" key="1">
    <citation type="submission" date="2018-06" db="EMBL/GenBank/DDBJ databases">
        <title>Natronomonas sp. F16-60 a new haloarchaeon isolated from a solar saltern of Isla Cristina, Huelva, Spain.</title>
        <authorList>
            <person name="Duran-Viseras A."/>
            <person name="Sanchez-Porro C."/>
            <person name="Ventosa A."/>
        </authorList>
    </citation>
    <scope>NUCLEOTIDE SEQUENCE [LARGE SCALE GENOMIC DNA]</scope>
    <source>
        <strain evidence="2 3">F16-60</strain>
    </source>
</reference>
<keyword evidence="1" id="KW-0175">Coiled coil</keyword>
<dbReference type="InterPro" id="IPR055542">
    <property type="entry name" value="DUF7118"/>
</dbReference>
<evidence type="ECO:0000313" key="2">
    <source>
        <dbReference type="EMBL" id="TSD15072.1"/>
    </source>
</evidence>
<evidence type="ECO:0000313" key="3">
    <source>
        <dbReference type="Proteomes" id="UP000319894"/>
    </source>
</evidence>
<protein>
    <submittedName>
        <fullName evidence="2">Uncharacterized protein</fullName>
    </submittedName>
</protein>
<evidence type="ECO:0000256" key="1">
    <source>
        <dbReference type="SAM" id="Coils"/>
    </source>
</evidence>
<dbReference type="AlphaFoldDB" id="A0A554NCG9"/>
<dbReference type="InParanoid" id="A0A554NCG9"/>
<keyword evidence="3" id="KW-1185">Reference proteome</keyword>
<name>A0A554NCG9_9EURY</name>
<organism evidence="2 3">
    <name type="scientific">Haloglomus irregulare</name>
    <dbReference type="NCBI Taxonomy" id="2234134"/>
    <lineage>
        <taxon>Archaea</taxon>
        <taxon>Methanobacteriati</taxon>
        <taxon>Methanobacteriota</taxon>
        <taxon>Stenosarchaea group</taxon>
        <taxon>Halobacteria</taxon>
        <taxon>Halobacteriales</taxon>
        <taxon>Natronomonadaceae</taxon>
        <taxon>Haloglomus</taxon>
    </lineage>
</organism>
<sequence>MTDTASSSMAGGAAGSDSAETLVAELDAANDAYERLDERVAEHGEASLDRVAGACRQVDRLFERYEDRATDYDDFEGYLEFQDAFVEFVADLPEDLPARDAFETADEIFQRSRLKEKHFDRAREALEPARDLAALYDDWETARERYSDARYAVARRLEAVEERLKDIEQTLRYGEADLDAPVGRLRDPIETYDEGVSEAFTEAKRRAPAHETLSVLAAAADEPLLDARQPPSRLLGYVRESPVGEESVMELLEYAGYSNSKLGHYVEDPAAFQRCVAANETYLQRLDAEPLTVGWPPPTAADLRWWAGAAESVVRRFADEAVVATLRTVRELTHTAEYEALREAAVARAALDDRERERLRAGAVESDRAAARETRDLLETALEEYPPLEAR</sequence>
<proteinExistence type="predicted"/>
<accession>A0A554NCG9</accession>
<dbReference type="OrthoDB" id="204360at2157"/>